<organism evidence="6 7">
    <name type="scientific">Candidatus Faecousia excrementigallinarum</name>
    <dbReference type="NCBI Taxonomy" id="2840806"/>
    <lineage>
        <taxon>Bacteria</taxon>
        <taxon>Bacillati</taxon>
        <taxon>Bacillota</taxon>
        <taxon>Clostridia</taxon>
        <taxon>Eubacteriales</taxon>
        <taxon>Oscillospiraceae</taxon>
        <taxon>Faecousia</taxon>
    </lineage>
</organism>
<dbReference type="AlphaFoldDB" id="A0A9D0Z415"/>
<evidence type="ECO:0000256" key="2">
    <source>
        <dbReference type="ARBA" id="ARBA00022723"/>
    </source>
</evidence>
<reference evidence="6" key="2">
    <citation type="journal article" date="2021" name="PeerJ">
        <title>Extensive microbial diversity within the chicken gut microbiome revealed by metagenomics and culture.</title>
        <authorList>
            <person name="Gilroy R."/>
            <person name="Ravi A."/>
            <person name="Getino M."/>
            <person name="Pursley I."/>
            <person name="Horton D.L."/>
            <person name="Alikhan N.F."/>
            <person name="Baker D."/>
            <person name="Gharbi K."/>
            <person name="Hall N."/>
            <person name="Watson M."/>
            <person name="Adriaenssens E.M."/>
            <person name="Foster-Nyarko E."/>
            <person name="Jarju S."/>
            <person name="Secka A."/>
            <person name="Antonio M."/>
            <person name="Oren A."/>
            <person name="Chaudhuri R.R."/>
            <person name="La Ragione R."/>
            <person name="Hildebrand F."/>
            <person name="Pallen M.J."/>
        </authorList>
    </citation>
    <scope>NUCLEOTIDE SEQUENCE</scope>
    <source>
        <strain evidence="6">13361</strain>
    </source>
</reference>
<dbReference type="PANTHER" id="PTHR43498:SF1">
    <property type="entry name" value="COB--COM HETERODISULFIDE REDUCTASE IRON-SULFUR SUBUNIT A"/>
    <property type="match status" value="1"/>
</dbReference>
<evidence type="ECO:0000256" key="3">
    <source>
        <dbReference type="ARBA" id="ARBA00023002"/>
    </source>
</evidence>
<evidence type="ECO:0000256" key="4">
    <source>
        <dbReference type="ARBA" id="ARBA00023004"/>
    </source>
</evidence>
<evidence type="ECO:0000256" key="1">
    <source>
        <dbReference type="ARBA" id="ARBA00022485"/>
    </source>
</evidence>
<keyword evidence="2" id="KW-0479">Metal-binding</keyword>
<dbReference type="GO" id="GO:0046872">
    <property type="term" value="F:metal ion binding"/>
    <property type="evidence" value="ECO:0007669"/>
    <property type="project" value="UniProtKB-KW"/>
</dbReference>
<proteinExistence type="predicted"/>
<dbReference type="InterPro" id="IPR036188">
    <property type="entry name" value="FAD/NAD-bd_sf"/>
</dbReference>
<name>A0A9D0Z415_9FIRM</name>
<comment type="caution">
    <text evidence="6">The sequence shown here is derived from an EMBL/GenBank/DDBJ whole genome shotgun (WGS) entry which is preliminary data.</text>
</comment>
<evidence type="ECO:0000256" key="5">
    <source>
        <dbReference type="ARBA" id="ARBA00023014"/>
    </source>
</evidence>
<dbReference type="Gene3D" id="3.50.50.60">
    <property type="entry name" value="FAD/NAD(P)-binding domain"/>
    <property type="match status" value="1"/>
</dbReference>
<evidence type="ECO:0000313" key="6">
    <source>
        <dbReference type="EMBL" id="HIQ68588.1"/>
    </source>
</evidence>
<dbReference type="GO" id="GO:0016491">
    <property type="term" value="F:oxidoreductase activity"/>
    <property type="evidence" value="ECO:0007669"/>
    <property type="project" value="UniProtKB-KW"/>
</dbReference>
<dbReference type="Proteomes" id="UP000886796">
    <property type="component" value="Unassembled WGS sequence"/>
</dbReference>
<protein>
    <submittedName>
        <fullName evidence="6">FAD-dependent oxidoreductase</fullName>
    </submittedName>
</protein>
<keyword evidence="4" id="KW-0408">Iron</keyword>
<reference evidence="6" key="1">
    <citation type="submission" date="2020-10" db="EMBL/GenBank/DDBJ databases">
        <authorList>
            <person name="Gilroy R."/>
        </authorList>
    </citation>
    <scope>NUCLEOTIDE SEQUENCE</scope>
    <source>
        <strain evidence="6">13361</strain>
    </source>
</reference>
<dbReference type="InterPro" id="IPR039650">
    <property type="entry name" value="HdrA-like"/>
</dbReference>
<sequence>MNTAQQLPILENVDTVILGSSGPAVAEALSLAEMGCKVVLVTSRSCLGTEELTLHAPLDTLPDNRKKQLEASCRSAGITLLYGVWVVDRTPREEEKILVRLAGKFGLAGILTCRVEDFREELGDITYRAWLTCREAPEKPRILETENPAAEEPSLARRLLGARMALLHRYQAEGLEEKWRLGRFALRGSGQKKYPSREEKILETHRVLSLQDPSREERYPVLTMDNTMEGREASYDVVVAGGGTAGCMAALAAARGGCRVALVEPGYALGGTGTIGGVSAYWFGTRYRDTDEVDRLVKALTPQKDWKDLPGLWGPVDSWNPDIKATALLKLLVEAGVEVYLGTVAFGIWEADNRPAGVAAAGEDGVRFLRGTYLLDATGDGDLAVFAGADFQYGNDWDCLTYWASLAQYPRADTYRNNFSAMMCLDDPLDYTRFVLEARHFGEGLFDHGSCGVVRESRHIRGKTWLTLKDLICHTHFPDTLYTCYSNYDPKGKVTADMVYCGALPPQTKMEIPLSALTPVTPEGNRIPGLYVLGKAISASHDVFPSIRMQKDLMHQGAVMGNLIAHCRKLGVTPEALPPEQLSRLTESFSGDPCYAPAAGSRNPEDWIKALSGKVRTHWVDAGFTDCENDRQPYLELMCAGREKVLPLIEASLKSGADGKARPFLLRLSLWHGSETYCQEFVKDLENRLAGDTLPERTGPTTCVQLLPDHGVMPEPVYDLNLLACVPPRWCEGPFSMVFSRIVREKRDYESISQGIFPYLESFAFVAERNGSEKLLDWLEALSELPELAKAKELPRGNLLKERLLMLRYLMYRALAANGRKKGYEGLLACLNLPQLPLSHSARQSLMALTGVKTGYEAWLARQSTLPQKRITTKTF</sequence>
<gene>
    <name evidence="6" type="ORF">IAB74_08790</name>
</gene>
<keyword evidence="1" id="KW-0004">4Fe-4S</keyword>
<keyword evidence="5" id="KW-0411">Iron-sulfur</keyword>
<keyword evidence="3" id="KW-0560">Oxidoreductase</keyword>
<dbReference type="Pfam" id="PF12831">
    <property type="entry name" value="FAD_oxidored"/>
    <property type="match status" value="2"/>
</dbReference>
<dbReference type="GO" id="GO:0051539">
    <property type="term" value="F:4 iron, 4 sulfur cluster binding"/>
    <property type="evidence" value="ECO:0007669"/>
    <property type="project" value="UniProtKB-KW"/>
</dbReference>
<evidence type="ECO:0000313" key="7">
    <source>
        <dbReference type="Proteomes" id="UP000886796"/>
    </source>
</evidence>
<dbReference type="SUPFAM" id="SSF51905">
    <property type="entry name" value="FAD/NAD(P)-binding domain"/>
    <property type="match status" value="1"/>
</dbReference>
<dbReference type="PANTHER" id="PTHR43498">
    <property type="entry name" value="FERREDOXIN:COB-COM HETERODISULFIDE REDUCTASE SUBUNIT A"/>
    <property type="match status" value="1"/>
</dbReference>
<accession>A0A9D0Z415</accession>
<dbReference type="EMBL" id="DVFK01000116">
    <property type="protein sequence ID" value="HIQ68588.1"/>
    <property type="molecule type" value="Genomic_DNA"/>
</dbReference>